<keyword evidence="1" id="KW-0812">Transmembrane</keyword>
<dbReference type="EMBL" id="REFJ01000001">
    <property type="protein sequence ID" value="RMA82164.1"/>
    <property type="molecule type" value="Genomic_DNA"/>
</dbReference>
<evidence type="ECO:0000313" key="3">
    <source>
        <dbReference type="Proteomes" id="UP000267187"/>
    </source>
</evidence>
<accession>A0A3M0ADG9</accession>
<reference evidence="2 3" key="1">
    <citation type="submission" date="2018-10" db="EMBL/GenBank/DDBJ databases">
        <title>Genomic Encyclopedia of Type Strains, Phase IV (KMG-IV): sequencing the most valuable type-strain genomes for metagenomic binning, comparative biology and taxonomic classification.</title>
        <authorList>
            <person name="Goeker M."/>
        </authorList>
    </citation>
    <scope>NUCLEOTIDE SEQUENCE [LARGE SCALE GENOMIC DNA]</scope>
    <source>
        <strain evidence="2 3">DSM 25080</strain>
    </source>
</reference>
<feature type="transmembrane region" description="Helical" evidence="1">
    <location>
        <begin position="6"/>
        <end position="24"/>
    </location>
</feature>
<dbReference type="OrthoDB" id="7068201at2"/>
<keyword evidence="3" id="KW-1185">Reference proteome</keyword>
<proteinExistence type="predicted"/>
<sequence>MLKILIAVLFIAMVISLTSGFVFLMKDHAASNKRRLMWALGVRIALATALIGTIAYGIWSGQLQVGAPWSNRY</sequence>
<name>A0A3M0ADG9_9GAMM</name>
<comment type="caution">
    <text evidence="2">The sequence shown here is derived from an EMBL/GenBank/DDBJ whole genome shotgun (WGS) entry which is preliminary data.</text>
</comment>
<dbReference type="AlphaFoldDB" id="A0A3M0ADG9"/>
<keyword evidence="1" id="KW-1133">Transmembrane helix</keyword>
<feature type="transmembrane region" description="Helical" evidence="1">
    <location>
        <begin position="36"/>
        <end position="59"/>
    </location>
</feature>
<evidence type="ECO:0000256" key="1">
    <source>
        <dbReference type="SAM" id="Phobius"/>
    </source>
</evidence>
<keyword evidence="1" id="KW-0472">Membrane</keyword>
<gene>
    <name evidence="2" type="ORF">DFR27_0111</name>
</gene>
<dbReference type="Proteomes" id="UP000267187">
    <property type="component" value="Unassembled WGS sequence"/>
</dbReference>
<dbReference type="RefSeq" id="WP_121875511.1">
    <property type="nucleotide sequence ID" value="NZ_REFJ01000001.1"/>
</dbReference>
<organism evidence="2 3">
    <name type="scientific">Umboniibacter marinipuniceus</name>
    <dbReference type="NCBI Taxonomy" id="569599"/>
    <lineage>
        <taxon>Bacteria</taxon>
        <taxon>Pseudomonadati</taxon>
        <taxon>Pseudomonadota</taxon>
        <taxon>Gammaproteobacteria</taxon>
        <taxon>Cellvibrionales</taxon>
        <taxon>Cellvibrionaceae</taxon>
        <taxon>Umboniibacter</taxon>
    </lineage>
</organism>
<evidence type="ECO:0000313" key="2">
    <source>
        <dbReference type="EMBL" id="RMA82164.1"/>
    </source>
</evidence>
<dbReference type="Pfam" id="PF11137">
    <property type="entry name" value="DUF2909"/>
    <property type="match status" value="1"/>
</dbReference>
<dbReference type="InterPro" id="IPR021313">
    <property type="entry name" value="DUF2909"/>
</dbReference>
<protein>
    <submittedName>
        <fullName evidence="2">DUF2909 family protein</fullName>
    </submittedName>
</protein>